<evidence type="ECO:0000313" key="3">
    <source>
        <dbReference type="Proteomes" id="UP000244248"/>
    </source>
</evidence>
<organism evidence="2 3">
    <name type="scientific">Stenotrophobium rhamnosiphilum</name>
    <dbReference type="NCBI Taxonomy" id="2029166"/>
    <lineage>
        <taxon>Bacteria</taxon>
        <taxon>Pseudomonadati</taxon>
        <taxon>Pseudomonadota</taxon>
        <taxon>Gammaproteobacteria</taxon>
        <taxon>Nevskiales</taxon>
        <taxon>Nevskiaceae</taxon>
        <taxon>Stenotrophobium</taxon>
    </lineage>
</organism>
<feature type="transmembrane region" description="Helical" evidence="1">
    <location>
        <begin position="373"/>
        <end position="392"/>
    </location>
</feature>
<feature type="transmembrane region" description="Helical" evidence="1">
    <location>
        <begin position="208"/>
        <end position="225"/>
    </location>
</feature>
<reference evidence="2 3" key="1">
    <citation type="submission" date="2018-04" db="EMBL/GenBank/DDBJ databases">
        <title>Novel species isolated from glacier.</title>
        <authorList>
            <person name="Liu Q."/>
            <person name="Xin Y.-H."/>
        </authorList>
    </citation>
    <scope>NUCLEOTIDE SEQUENCE [LARGE SCALE GENOMIC DNA]</scope>
    <source>
        <strain evidence="2 3">GT1R17</strain>
    </source>
</reference>
<keyword evidence="1" id="KW-0812">Transmembrane</keyword>
<dbReference type="Proteomes" id="UP000244248">
    <property type="component" value="Unassembled WGS sequence"/>
</dbReference>
<sequence>MSSNITLPSPTQRVSAKLWWIAAALLCVAGWNCTVPAADHSSQLLMAAIVFFGAITAWTSYTNGDDKTARALPFMLVLTVFWSLLIWGFRSADINGERYFFLADDMMISMRAARNFADGLGLVWNPGEYLEVFTNLLWTLLMAGTHLLSLPDRLASVPIMAVSVIGGVICLPLAQRWAKALGANAATQALVMMAMMVNAVLTTNVVVAFEQTLIVTIFMASLLYLLEDIHSGAVRPWGFICLGLIPLFRMDAAILSVATGLWVIYEHPKRLKVISYLALAVVPSIVATLARHAYYGDWLPNTYYLKMSGWPDRWKTGVHYTIGFLRGYGWAFVLIALAWLRGGIRLNPAWRAVIIISGAQLAYGAYIGGDVLGVHRVFAAVVVLLLAAGFTASQTLFNNKLVTATIAIVAAALLARSSYIMPGLSEVRRQDTNNIALALKLNQEAPTALVADGYAGNLFYFAYRVRGIDVLGKTDAHVSHMAVPHKGTTPGHNKFDFDYSIGTLHPDYVVALYEGASPDEETLRKVDGNWNFPRYQWFNTAFREHCLPHPMPWNTWRTVFRCDWSNPTVAPANPS</sequence>
<feature type="transmembrane region" description="Helical" evidence="1">
    <location>
        <begin position="349"/>
        <end position="367"/>
    </location>
</feature>
<keyword evidence="1" id="KW-1133">Transmembrane helix</keyword>
<keyword evidence="3" id="KW-1185">Reference proteome</keyword>
<dbReference type="RefSeq" id="WP_146165927.1">
    <property type="nucleotide sequence ID" value="NZ_QANS01000002.1"/>
</dbReference>
<keyword evidence="1" id="KW-0472">Membrane</keyword>
<accession>A0A2T5MHD8</accession>
<feature type="transmembrane region" description="Helical" evidence="1">
    <location>
        <begin position="71"/>
        <end position="89"/>
    </location>
</feature>
<gene>
    <name evidence="2" type="ORF">CJD38_04745</name>
</gene>
<feature type="transmembrane region" description="Helical" evidence="1">
    <location>
        <begin position="157"/>
        <end position="174"/>
    </location>
</feature>
<name>A0A2T5MHD8_9GAMM</name>
<evidence type="ECO:0000313" key="2">
    <source>
        <dbReference type="EMBL" id="PTU31990.1"/>
    </source>
</evidence>
<feature type="transmembrane region" description="Helical" evidence="1">
    <location>
        <begin position="237"/>
        <end position="264"/>
    </location>
</feature>
<feature type="transmembrane region" description="Helical" evidence="1">
    <location>
        <begin position="44"/>
        <end position="64"/>
    </location>
</feature>
<evidence type="ECO:0008006" key="4">
    <source>
        <dbReference type="Google" id="ProtNLM"/>
    </source>
</evidence>
<dbReference type="EMBL" id="QANS01000002">
    <property type="protein sequence ID" value="PTU31990.1"/>
    <property type="molecule type" value="Genomic_DNA"/>
</dbReference>
<comment type="caution">
    <text evidence="2">The sequence shown here is derived from an EMBL/GenBank/DDBJ whole genome shotgun (WGS) entry which is preliminary data.</text>
</comment>
<feature type="transmembrane region" description="Helical" evidence="1">
    <location>
        <begin position="317"/>
        <end position="340"/>
    </location>
</feature>
<evidence type="ECO:0000256" key="1">
    <source>
        <dbReference type="SAM" id="Phobius"/>
    </source>
</evidence>
<dbReference type="AlphaFoldDB" id="A0A2T5MHD8"/>
<proteinExistence type="predicted"/>
<protein>
    <recommendedName>
        <fullName evidence="4">Glycosyltransferase RgtA/B/C/D-like domain-containing protein</fullName>
    </recommendedName>
</protein>
<dbReference type="OrthoDB" id="5492344at2"/>
<feature type="transmembrane region" description="Helical" evidence="1">
    <location>
        <begin position="401"/>
        <end position="421"/>
    </location>
</feature>
<feature type="transmembrane region" description="Helical" evidence="1">
    <location>
        <begin position="180"/>
        <end position="201"/>
    </location>
</feature>
<feature type="transmembrane region" description="Helical" evidence="1">
    <location>
        <begin position="276"/>
        <end position="295"/>
    </location>
</feature>
<feature type="transmembrane region" description="Helical" evidence="1">
    <location>
        <begin position="18"/>
        <end position="38"/>
    </location>
</feature>